<name>A0ABU4JTI3_9CLOT</name>
<keyword evidence="3" id="KW-1185">Reference proteome</keyword>
<reference evidence="2 3" key="1">
    <citation type="submission" date="2023-04" db="EMBL/GenBank/DDBJ databases">
        <title>Clostridium tannerae sp. nov., isolated from the fecal material of an alpaca.</title>
        <authorList>
            <person name="Miller S."/>
            <person name="Hendry M."/>
            <person name="King J."/>
            <person name="Sankaranarayanan K."/>
            <person name="Lawson P.A."/>
        </authorList>
    </citation>
    <scope>NUCLEOTIDE SEQUENCE [LARGE SCALE GENOMIC DNA]</scope>
    <source>
        <strain evidence="2 3">A1-XYC3</strain>
    </source>
</reference>
<evidence type="ECO:0000313" key="2">
    <source>
        <dbReference type="EMBL" id="MDW8801461.1"/>
    </source>
</evidence>
<dbReference type="CDD" id="cd01651">
    <property type="entry name" value="RT_G2_intron"/>
    <property type="match status" value="1"/>
</dbReference>
<dbReference type="InterPro" id="IPR051083">
    <property type="entry name" value="GrpII_Intron_Splice-Mob/Def"/>
</dbReference>
<dbReference type="SUPFAM" id="SSF56672">
    <property type="entry name" value="DNA/RNA polymerases"/>
    <property type="match status" value="1"/>
</dbReference>
<dbReference type="GO" id="GO:0003964">
    <property type="term" value="F:RNA-directed DNA polymerase activity"/>
    <property type="evidence" value="ECO:0007669"/>
    <property type="project" value="UniProtKB-KW"/>
</dbReference>
<evidence type="ECO:0000313" key="3">
    <source>
        <dbReference type="Proteomes" id="UP001281656"/>
    </source>
</evidence>
<dbReference type="PANTHER" id="PTHR34047">
    <property type="entry name" value="NUCLEAR INTRON MATURASE 1, MITOCHONDRIAL-RELATED"/>
    <property type="match status" value="1"/>
</dbReference>
<gene>
    <name evidence="2" type="primary">ltrA</name>
    <name evidence="2" type="ORF">P8V03_09870</name>
</gene>
<keyword evidence="2" id="KW-0808">Transferase</keyword>
<dbReference type="NCBIfam" id="TIGR04416">
    <property type="entry name" value="group_II_RT_mat"/>
    <property type="match status" value="1"/>
</dbReference>
<dbReference type="InterPro" id="IPR030931">
    <property type="entry name" value="Group_II_RT_mat"/>
</dbReference>
<dbReference type="RefSeq" id="WP_318798040.1">
    <property type="nucleotide sequence ID" value="NZ_JARUJP010000009.1"/>
</dbReference>
<organism evidence="2 3">
    <name type="scientific">Clostridium tanneri</name>
    <dbReference type="NCBI Taxonomy" id="3037988"/>
    <lineage>
        <taxon>Bacteria</taxon>
        <taxon>Bacillati</taxon>
        <taxon>Bacillota</taxon>
        <taxon>Clostridia</taxon>
        <taxon>Eubacteriales</taxon>
        <taxon>Clostridiaceae</taxon>
        <taxon>Clostridium</taxon>
    </lineage>
</organism>
<feature type="domain" description="Reverse transcriptase" evidence="1">
    <location>
        <begin position="75"/>
        <end position="310"/>
    </location>
</feature>
<dbReference type="Pfam" id="PF08388">
    <property type="entry name" value="GIIM"/>
    <property type="match status" value="1"/>
</dbReference>
<proteinExistence type="predicted"/>
<comment type="caution">
    <text evidence="2">The sequence shown here is derived from an EMBL/GenBank/DDBJ whole genome shotgun (WGS) entry which is preliminary data.</text>
</comment>
<evidence type="ECO:0000259" key="1">
    <source>
        <dbReference type="PROSITE" id="PS50878"/>
    </source>
</evidence>
<protein>
    <submittedName>
        <fullName evidence="2">Group II intron reverse transcriptase/maturase</fullName>
        <ecNumber evidence="2">2.7.7.49</ecNumber>
    </submittedName>
</protein>
<keyword evidence="2" id="KW-0695">RNA-directed DNA polymerase</keyword>
<dbReference type="PROSITE" id="PS50878">
    <property type="entry name" value="RT_POL"/>
    <property type="match status" value="1"/>
</dbReference>
<dbReference type="PANTHER" id="PTHR34047:SF8">
    <property type="entry name" value="PROTEIN YKFC"/>
    <property type="match status" value="1"/>
</dbReference>
<keyword evidence="2" id="KW-0548">Nucleotidyltransferase</keyword>
<dbReference type="InterPro" id="IPR000477">
    <property type="entry name" value="RT_dom"/>
</dbReference>
<dbReference type="EMBL" id="JARUJP010000009">
    <property type="protein sequence ID" value="MDW8801461.1"/>
    <property type="molecule type" value="Genomic_DNA"/>
</dbReference>
<dbReference type="InterPro" id="IPR043502">
    <property type="entry name" value="DNA/RNA_pol_sf"/>
</dbReference>
<dbReference type="Proteomes" id="UP001281656">
    <property type="component" value="Unassembled WGS sequence"/>
</dbReference>
<dbReference type="Pfam" id="PF00078">
    <property type="entry name" value="RVT_1"/>
    <property type="match status" value="1"/>
</dbReference>
<accession>A0ABU4JTI3</accession>
<sequence>MRTGAINEMQELRRKIYLTAKSEKRKRFWGIFCHVTKVETLERAYNLAKKNNGSAGIDGVTFEEIERYGVYKFIAEIREELINGTYLPTRNRKVDIPKSNGKTRTLGIATIKDRVVQGALKLILEPIFEADFSDCSYGFRPNRNQHQAVHKVAKGIVRGFTKVIDVDLTAYFDNINHGFLMDKIALRVNDPKIMRLIKLMLKANGKIGVPQGSVISPLFSNIYLNAIDRMFERAKRETARRGYENMDYCRFADDTVILVNGHEAVDWLVSKAYKRLREELSKLKINLNTEKTKVVDMRKGETFGFLGFNFRLVKNKEKKMLLLNPKKKKVAELVSKVKEHLAKNRDKAVIEMVKELNPILRGWVNYYRIGHCSKIFGFIKIWVEKKVRRFVRKAQKKFGFGWKEWSNEIIYNKWGLYNDYQVRYYNK</sequence>
<dbReference type="EC" id="2.7.7.49" evidence="2"/>
<dbReference type="InterPro" id="IPR013597">
    <property type="entry name" value="Mat_intron_G2"/>
</dbReference>